<feature type="region of interest" description="Disordered" evidence="1">
    <location>
        <begin position="370"/>
        <end position="397"/>
    </location>
</feature>
<dbReference type="InterPro" id="IPR028098">
    <property type="entry name" value="Glyco_trans_4-like_N"/>
</dbReference>
<evidence type="ECO:0000313" key="5">
    <source>
        <dbReference type="Proteomes" id="UP000317093"/>
    </source>
</evidence>
<dbReference type="EMBL" id="CP036279">
    <property type="protein sequence ID" value="QDU63291.1"/>
    <property type="molecule type" value="Genomic_DNA"/>
</dbReference>
<dbReference type="PANTHER" id="PTHR45947">
    <property type="entry name" value="SULFOQUINOVOSYL TRANSFERASE SQD2"/>
    <property type="match status" value="1"/>
</dbReference>
<evidence type="ECO:0000259" key="2">
    <source>
        <dbReference type="Pfam" id="PF00534"/>
    </source>
</evidence>
<dbReference type="Pfam" id="PF13439">
    <property type="entry name" value="Glyco_transf_4"/>
    <property type="match status" value="1"/>
</dbReference>
<feature type="domain" description="Glycosyltransferase subfamily 4-like N-terminal" evidence="3">
    <location>
        <begin position="17"/>
        <end position="193"/>
    </location>
</feature>
<feature type="domain" description="Glycosyl transferase family 1" evidence="2">
    <location>
        <begin position="201"/>
        <end position="334"/>
    </location>
</feature>
<dbReference type="KEGG" id="knv:Pan216_41690"/>
<protein>
    <submittedName>
        <fullName evidence="4">D-inositol 3-phosphate glycosyltransferase</fullName>
        <ecNumber evidence="4">2.4.1.250</ecNumber>
    </submittedName>
</protein>
<dbReference type="InterPro" id="IPR001296">
    <property type="entry name" value="Glyco_trans_1"/>
</dbReference>
<evidence type="ECO:0000313" key="4">
    <source>
        <dbReference type="EMBL" id="QDU63291.1"/>
    </source>
</evidence>
<gene>
    <name evidence="4" type="primary">mshA_2</name>
    <name evidence="4" type="ORF">Pan216_41690</name>
</gene>
<dbReference type="Gene3D" id="3.40.50.2000">
    <property type="entry name" value="Glycogen Phosphorylase B"/>
    <property type="match status" value="2"/>
</dbReference>
<accession>A0A518B8J5</accession>
<feature type="compositionally biased region" description="Basic residues" evidence="1">
    <location>
        <begin position="370"/>
        <end position="386"/>
    </location>
</feature>
<dbReference type="OrthoDB" id="9801609at2"/>
<dbReference type="PANTHER" id="PTHR45947:SF3">
    <property type="entry name" value="SULFOQUINOVOSYL TRANSFERASE SQD2"/>
    <property type="match status" value="1"/>
</dbReference>
<evidence type="ECO:0000256" key="1">
    <source>
        <dbReference type="SAM" id="MobiDB-lite"/>
    </source>
</evidence>
<keyword evidence="4" id="KW-0808">Transferase</keyword>
<organism evidence="4 5">
    <name type="scientific">Kolteria novifilia</name>
    <dbReference type="NCBI Taxonomy" id="2527975"/>
    <lineage>
        <taxon>Bacteria</taxon>
        <taxon>Pseudomonadati</taxon>
        <taxon>Planctomycetota</taxon>
        <taxon>Planctomycetia</taxon>
        <taxon>Kolteriales</taxon>
        <taxon>Kolteriaceae</taxon>
        <taxon>Kolteria</taxon>
    </lineage>
</organism>
<sequence length="397" mass="45631">MNSNIALVHEWLTTYAGSERVVEQMLAVTPAKLHVLVDFLKDDRPEFLRDVEVTTSFLQRVPFASRFYRNLLPLMPLAVEQLDLRGYDLVISSQHCVAHGVLTSPDQLHLSYVHSPVRYAWDLQHEYLAQANLRRGVKSLYARALLHYIRQWDRLAADRVDYFAANSAFIAQRIRRCYRRKARVIHPPVDVERFLPGERREDYYLAASRMVPYKRLPLVVEAFNTMPERKLVVIGDGPQQHQVAELAGPNVEVLGHQPPEELSRYLREARALVFPACEDFGILPVEAQACGTPVIAYGAGGSLETVVDGRTGIHFERQDVSSITSAIERFESLEAHFEPDLIRKHAERFSIERFRRAFLRFIDQATERFHQRHSSQRRRSSQRSRLKPTPLAAESLG</sequence>
<evidence type="ECO:0000259" key="3">
    <source>
        <dbReference type="Pfam" id="PF13439"/>
    </source>
</evidence>
<dbReference type="Proteomes" id="UP000317093">
    <property type="component" value="Chromosome"/>
</dbReference>
<name>A0A518B8J5_9BACT</name>
<dbReference type="Pfam" id="PF00534">
    <property type="entry name" value="Glycos_transf_1"/>
    <property type="match status" value="1"/>
</dbReference>
<dbReference type="SUPFAM" id="SSF53756">
    <property type="entry name" value="UDP-Glycosyltransferase/glycogen phosphorylase"/>
    <property type="match status" value="1"/>
</dbReference>
<keyword evidence="5" id="KW-1185">Reference proteome</keyword>
<dbReference type="EC" id="2.4.1.250" evidence="4"/>
<dbReference type="AlphaFoldDB" id="A0A518B8J5"/>
<reference evidence="4 5" key="1">
    <citation type="submission" date="2019-02" db="EMBL/GenBank/DDBJ databases">
        <title>Deep-cultivation of Planctomycetes and their phenomic and genomic characterization uncovers novel biology.</title>
        <authorList>
            <person name="Wiegand S."/>
            <person name="Jogler M."/>
            <person name="Boedeker C."/>
            <person name="Pinto D."/>
            <person name="Vollmers J."/>
            <person name="Rivas-Marin E."/>
            <person name="Kohn T."/>
            <person name="Peeters S.H."/>
            <person name="Heuer A."/>
            <person name="Rast P."/>
            <person name="Oberbeckmann S."/>
            <person name="Bunk B."/>
            <person name="Jeske O."/>
            <person name="Meyerdierks A."/>
            <person name="Storesund J.E."/>
            <person name="Kallscheuer N."/>
            <person name="Luecker S."/>
            <person name="Lage O.M."/>
            <person name="Pohl T."/>
            <person name="Merkel B.J."/>
            <person name="Hornburger P."/>
            <person name="Mueller R.-W."/>
            <person name="Bruemmer F."/>
            <person name="Labrenz M."/>
            <person name="Spormann A.M."/>
            <person name="Op den Camp H."/>
            <person name="Overmann J."/>
            <person name="Amann R."/>
            <person name="Jetten M.S.M."/>
            <person name="Mascher T."/>
            <person name="Medema M.H."/>
            <person name="Devos D.P."/>
            <person name="Kaster A.-K."/>
            <person name="Ovreas L."/>
            <person name="Rohde M."/>
            <person name="Galperin M.Y."/>
            <person name="Jogler C."/>
        </authorList>
    </citation>
    <scope>NUCLEOTIDE SEQUENCE [LARGE SCALE GENOMIC DNA]</scope>
    <source>
        <strain evidence="4 5">Pan216</strain>
    </source>
</reference>
<keyword evidence="4" id="KW-0328">Glycosyltransferase</keyword>
<proteinExistence type="predicted"/>
<dbReference type="GO" id="GO:0102710">
    <property type="term" value="F:D-inositol-3-phosphate glycosyltransferase activity"/>
    <property type="evidence" value="ECO:0007669"/>
    <property type="project" value="UniProtKB-EC"/>
</dbReference>
<dbReference type="InterPro" id="IPR050194">
    <property type="entry name" value="Glycosyltransferase_grp1"/>
</dbReference>
<dbReference type="CDD" id="cd03804">
    <property type="entry name" value="GT4_WbaZ-like"/>
    <property type="match status" value="1"/>
</dbReference>